<feature type="region of interest" description="Disordered" evidence="1">
    <location>
        <begin position="24"/>
        <end position="47"/>
    </location>
</feature>
<gene>
    <name evidence="2" type="ORF">KF707C_36930</name>
</gene>
<evidence type="ECO:0000256" key="1">
    <source>
        <dbReference type="SAM" id="MobiDB-lite"/>
    </source>
</evidence>
<keyword evidence="3" id="KW-1185">Reference proteome</keyword>
<evidence type="ECO:0000313" key="3">
    <source>
        <dbReference type="Proteomes" id="UP000218554"/>
    </source>
</evidence>
<dbReference type="Proteomes" id="UP000218554">
    <property type="component" value="Chromosome"/>
</dbReference>
<name>A0AAD1C2G0_METFU</name>
<organism evidence="2 3">
    <name type="scientific">Metapseudomonas furukawaii</name>
    <name type="common">Pseudomonas furukawaii</name>
    <dbReference type="NCBI Taxonomy" id="1149133"/>
    <lineage>
        <taxon>Bacteria</taxon>
        <taxon>Pseudomonadati</taxon>
        <taxon>Pseudomonadota</taxon>
        <taxon>Gammaproteobacteria</taxon>
        <taxon>Pseudomonadales</taxon>
        <taxon>Pseudomonadaceae</taxon>
        <taxon>Metapseudomonas</taxon>
    </lineage>
</organism>
<dbReference type="EMBL" id="AP014862">
    <property type="protein sequence ID" value="BAU75381.1"/>
    <property type="molecule type" value="Genomic_DNA"/>
</dbReference>
<reference evidence="2 3" key="2">
    <citation type="journal article" date="2017" name="Int. J. Syst. Evol. Microbiol.">
        <title>Pseudomonas furukawaii sp. nov., a polychlorinated biphenyl-degrading bacterium isolated from biphenyl-contaminated soil in Japan.</title>
        <authorList>
            <person name="Kimura N."/>
            <person name="Watanabe T."/>
            <person name="Suenaga H."/>
            <person name="Fujihara H."/>
            <person name="Futagami T."/>
            <person name="Goto M."/>
            <person name="Hanada S."/>
            <person name="Hirose J."/>
        </authorList>
    </citation>
    <scope>NUCLEOTIDE SEQUENCE [LARGE SCALE GENOMIC DNA]</scope>
    <source>
        <strain evidence="3">DSM 10086 / NBRC 110670 / KF707</strain>
    </source>
</reference>
<sequence length="47" mass="5142">MRVVCEDAAHGGFLVMAEKVLKPKRAPQRRPAGWRAGPGSTRHSVTE</sequence>
<reference evidence="3" key="1">
    <citation type="submission" date="2015-05" db="EMBL/GenBank/DDBJ databases">
        <title>Draft genome sequencing of a biphenyl-degrading bacterium, Pseudomonas balearica KF707 (=NBRC110670).</title>
        <authorList>
            <person name="Kimura N."/>
            <person name="Hirose J."/>
            <person name="Watanabe T."/>
            <person name="Suenaga H."/>
            <person name="Fujihara H."/>
            <person name="Noguchi M."/>
            <person name="Hashimoto M."/>
            <person name="Shimodaira J."/>
            <person name="Tsuchikane K."/>
            <person name="Hosoyama A."/>
            <person name="Yamazoe A."/>
            <person name="Fujita N."/>
            <person name="Furukawa K."/>
        </authorList>
    </citation>
    <scope>NUCLEOTIDE SEQUENCE [LARGE SCALE GENOMIC DNA]</scope>
    <source>
        <strain evidence="3">DSM 10086 / NBRC 110670 / KF707</strain>
    </source>
</reference>
<dbReference type="AlphaFoldDB" id="A0AAD1C2G0"/>
<accession>A0AAD1C2G0</accession>
<protein>
    <submittedName>
        <fullName evidence="2">Uncharacterized protein</fullName>
    </submittedName>
</protein>
<proteinExistence type="predicted"/>
<dbReference type="KEGG" id="pfuw:KF707C_36930"/>
<evidence type="ECO:0000313" key="2">
    <source>
        <dbReference type="EMBL" id="BAU75381.1"/>
    </source>
</evidence>